<dbReference type="PANTHER" id="PTHR33590:SF2">
    <property type="entry name" value="PROTEIN FAM186A"/>
    <property type="match status" value="1"/>
</dbReference>
<reference evidence="3 4" key="1">
    <citation type="journal article" date="2020" name="Mol. Biol. Evol.">
        <title>Interspecific Gene Flow and the Evolution of Specialization in Black and White Rhinoceros.</title>
        <authorList>
            <person name="Moodley Y."/>
            <person name="Westbury M.V."/>
            <person name="Russo I.M."/>
            <person name="Gopalakrishnan S."/>
            <person name="Rakotoarivelo A."/>
            <person name="Olsen R.A."/>
            <person name="Prost S."/>
            <person name="Tunstall T."/>
            <person name="Ryder O.A."/>
            <person name="Dalen L."/>
            <person name="Bruford M.W."/>
        </authorList>
    </citation>
    <scope>NUCLEOTIDE SEQUENCE [LARGE SCALE GENOMIC DNA]</scope>
    <source>
        <strain evidence="3">SBR-YM</strain>
        <tissue evidence="3">Skin</tissue>
    </source>
</reference>
<protein>
    <recommendedName>
        <fullName evidence="2">FAM186A/B N-terminal domain-containing protein</fullName>
    </recommendedName>
</protein>
<dbReference type="Pfam" id="PF20869">
    <property type="entry name" value="FAM186A_PQQAQ"/>
    <property type="match status" value="1"/>
</dbReference>
<dbReference type="EMBL" id="JACDTQ010000370">
    <property type="protein sequence ID" value="KAF5928590.1"/>
    <property type="molecule type" value="Genomic_DNA"/>
</dbReference>
<name>A0A7J7FKL1_DICBM</name>
<organism evidence="3 4">
    <name type="scientific">Diceros bicornis minor</name>
    <name type="common">South-central black rhinoceros</name>
    <dbReference type="NCBI Taxonomy" id="77932"/>
    <lineage>
        <taxon>Eukaryota</taxon>
        <taxon>Metazoa</taxon>
        <taxon>Chordata</taxon>
        <taxon>Craniata</taxon>
        <taxon>Vertebrata</taxon>
        <taxon>Euteleostomi</taxon>
        <taxon>Mammalia</taxon>
        <taxon>Eutheria</taxon>
        <taxon>Laurasiatheria</taxon>
        <taxon>Perissodactyla</taxon>
        <taxon>Rhinocerotidae</taxon>
        <taxon>Diceros</taxon>
    </lineage>
</organism>
<evidence type="ECO:0000259" key="2">
    <source>
        <dbReference type="Pfam" id="PF20870"/>
    </source>
</evidence>
<evidence type="ECO:0000313" key="3">
    <source>
        <dbReference type="EMBL" id="KAF5928590.1"/>
    </source>
</evidence>
<feature type="compositionally biased region" description="Polar residues" evidence="1">
    <location>
        <begin position="217"/>
        <end position="235"/>
    </location>
</feature>
<feature type="region of interest" description="Disordered" evidence="1">
    <location>
        <begin position="51"/>
        <end position="92"/>
    </location>
</feature>
<sequence length="283" mass="31330">MISDEFATNTKVSEIQDMLQELKKSSRDITEDITEDKISLKEGDVYQKDGTDLYQLQKRKHTKGPDMQETSGPNLSDDKGEHKSRSWKIRNHNGKNGGIFPKCGRNCDKNLEKKQRYKKCRTSWRETSEMKKDSLIYARIGTKGLVDREIAHGQPGAGMPGAAQKGESAHQCLKLLRGKRDALCLGLLRGESDPQCLGLLRVPRPARYDLPPERQCHSTPQQAQALGITGTPQQTQAEGIPLTSEQFKALVGTCTPEKSLGLGVTLIPEQVQALGPPLTSEQP</sequence>
<dbReference type="Proteomes" id="UP000551758">
    <property type="component" value="Unassembled WGS sequence"/>
</dbReference>
<feature type="domain" description="FAM186A/B N-terminal" evidence="2">
    <location>
        <begin position="1"/>
        <end position="26"/>
    </location>
</feature>
<evidence type="ECO:0000313" key="4">
    <source>
        <dbReference type="Proteomes" id="UP000551758"/>
    </source>
</evidence>
<accession>A0A7J7FKL1</accession>
<dbReference type="Pfam" id="PF20870">
    <property type="entry name" value="FAM186A-B_N"/>
    <property type="match status" value="1"/>
</dbReference>
<evidence type="ECO:0000256" key="1">
    <source>
        <dbReference type="SAM" id="MobiDB-lite"/>
    </source>
</evidence>
<dbReference type="InterPro" id="IPR049147">
    <property type="entry name" value="FAM186A_PQQAQ"/>
</dbReference>
<proteinExistence type="predicted"/>
<comment type="caution">
    <text evidence="3">The sequence shown here is derived from an EMBL/GenBank/DDBJ whole genome shotgun (WGS) entry which is preliminary data.</text>
</comment>
<feature type="region of interest" description="Disordered" evidence="1">
    <location>
        <begin position="216"/>
        <end position="235"/>
    </location>
</feature>
<gene>
    <name evidence="3" type="ORF">HPG69_015197</name>
</gene>
<dbReference type="PANTHER" id="PTHR33590">
    <property type="entry name" value="GLUTENIN, HIGH MOLECULAR WEIGHT SUBUNIT PW212-RELATED PROTEIN"/>
    <property type="match status" value="1"/>
</dbReference>
<keyword evidence="4" id="KW-1185">Reference proteome</keyword>
<dbReference type="InterPro" id="IPR049144">
    <property type="entry name" value="FAM186A_B_N"/>
</dbReference>
<dbReference type="AlphaFoldDB" id="A0A7J7FKL1"/>